<name>A0ACC2FTL7_DALPE</name>
<gene>
    <name evidence="1" type="ORF">DPEC_G00251860</name>
</gene>
<accession>A0ACC2FTL7</accession>
<dbReference type="Proteomes" id="UP001157502">
    <property type="component" value="Chromosome 22"/>
</dbReference>
<protein>
    <submittedName>
        <fullName evidence="1">Uncharacterized protein</fullName>
    </submittedName>
</protein>
<evidence type="ECO:0000313" key="1">
    <source>
        <dbReference type="EMBL" id="KAJ7994668.1"/>
    </source>
</evidence>
<dbReference type="EMBL" id="CM055749">
    <property type="protein sequence ID" value="KAJ7994668.1"/>
    <property type="molecule type" value="Genomic_DNA"/>
</dbReference>
<evidence type="ECO:0000313" key="2">
    <source>
        <dbReference type="Proteomes" id="UP001157502"/>
    </source>
</evidence>
<proteinExistence type="predicted"/>
<comment type="caution">
    <text evidence="1">The sequence shown here is derived from an EMBL/GenBank/DDBJ whole genome shotgun (WGS) entry which is preliminary data.</text>
</comment>
<keyword evidence="2" id="KW-1185">Reference proteome</keyword>
<reference evidence="1" key="1">
    <citation type="submission" date="2021-05" db="EMBL/GenBank/DDBJ databases">
        <authorList>
            <person name="Pan Q."/>
            <person name="Jouanno E."/>
            <person name="Zahm M."/>
            <person name="Klopp C."/>
            <person name="Cabau C."/>
            <person name="Louis A."/>
            <person name="Berthelot C."/>
            <person name="Parey E."/>
            <person name="Roest Crollius H."/>
            <person name="Montfort J."/>
            <person name="Robinson-Rechavi M."/>
            <person name="Bouchez O."/>
            <person name="Lampietro C."/>
            <person name="Lopez Roques C."/>
            <person name="Donnadieu C."/>
            <person name="Postlethwait J."/>
            <person name="Bobe J."/>
            <person name="Dillon D."/>
            <person name="Chandos A."/>
            <person name="von Hippel F."/>
            <person name="Guiguen Y."/>
        </authorList>
    </citation>
    <scope>NUCLEOTIDE SEQUENCE</scope>
    <source>
        <strain evidence="1">YG-Jan2019</strain>
    </source>
</reference>
<organism evidence="1 2">
    <name type="scientific">Dallia pectoralis</name>
    <name type="common">Alaska blackfish</name>
    <dbReference type="NCBI Taxonomy" id="75939"/>
    <lineage>
        <taxon>Eukaryota</taxon>
        <taxon>Metazoa</taxon>
        <taxon>Chordata</taxon>
        <taxon>Craniata</taxon>
        <taxon>Vertebrata</taxon>
        <taxon>Euteleostomi</taxon>
        <taxon>Actinopterygii</taxon>
        <taxon>Neopterygii</taxon>
        <taxon>Teleostei</taxon>
        <taxon>Protacanthopterygii</taxon>
        <taxon>Esociformes</taxon>
        <taxon>Umbridae</taxon>
        <taxon>Dallia</taxon>
    </lineage>
</organism>
<sequence length="106" mass="11464">MARPNKSTLLISVRLHAQFSGGPAHTEFHPFRAALTFELEQAAVSGSPLSRTVINRFNCPGIRVDDCVIVLAVAFVRGPSTTVCFGCIWLWSNGLTSVCLRPPPPS</sequence>